<name>A0A0V0R4B1_PSEPJ</name>
<reference evidence="2 3" key="1">
    <citation type="journal article" date="2015" name="Sci. Rep.">
        <title>Genome of the facultative scuticociliatosis pathogen Pseudocohnilembus persalinus provides insight into its virulence through horizontal gene transfer.</title>
        <authorList>
            <person name="Xiong J."/>
            <person name="Wang G."/>
            <person name="Cheng J."/>
            <person name="Tian M."/>
            <person name="Pan X."/>
            <person name="Warren A."/>
            <person name="Jiang C."/>
            <person name="Yuan D."/>
            <person name="Miao W."/>
        </authorList>
    </citation>
    <scope>NUCLEOTIDE SEQUENCE [LARGE SCALE GENOMIC DNA]</scope>
    <source>
        <strain evidence="2">36N120E</strain>
    </source>
</reference>
<organism evidence="2 3">
    <name type="scientific">Pseudocohnilembus persalinus</name>
    <name type="common">Ciliate</name>
    <dbReference type="NCBI Taxonomy" id="266149"/>
    <lineage>
        <taxon>Eukaryota</taxon>
        <taxon>Sar</taxon>
        <taxon>Alveolata</taxon>
        <taxon>Ciliophora</taxon>
        <taxon>Intramacronucleata</taxon>
        <taxon>Oligohymenophorea</taxon>
        <taxon>Scuticociliatia</taxon>
        <taxon>Philasterida</taxon>
        <taxon>Pseudocohnilembidae</taxon>
        <taxon>Pseudocohnilembus</taxon>
    </lineage>
</organism>
<accession>A0A0V0R4B1</accession>
<keyword evidence="3" id="KW-1185">Reference proteome</keyword>
<feature type="compositionally biased region" description="Polar residues" evidence="1">
    <location>
        <begin position="1"/>
        <end position="16"/>
    </location>
</feature>
<feature type="region of interest" description="Disordered" evidence="1">
    <location>
        <begin position="475"/>
        <end position="496"/>
    </location>
</feature>
<feature type="compositionally biased region" description="Basic and acidic residues" evidence="1">
    <location>
        <begin position="476"/>
        <end position="485"/>
    </location>
</feature>
<comment type="caution">
    <text evidence="2">The sequence shown here is derived from an EMBL/GenBank/DDBJ whole genome shotgun (WGS) entry which is preliminary data.</text>
</comment>
<gene>
    <name evidence="2" type="ORF">PPERSA_05985</name>
</gene>
<sequence>MITSQEKTTNTLNSLNECDEGEKANLPYQQINPQKMQEFLEHTQLLMQFRNLGLTNDLKYIEQEDIEKTNKKMKELGIDQFSKTFSHKEMMQGQCFKLRDLQKQLVQQNQNYKNYSEFEEAPLEEKQEIMQLLVDTQRQILEKVHYPYKERADNYFFPILQKEKINDVEKIFQMPLNEQNKNQKLNQNTDITFNDLKTLNGLVNDNVINKYLELINQDVVYPKKTMNSYFFQFLNNQEVDWKKIFRIADRKKSPMYSSNRKQIDKNKQVYKKKELYKKKKSIEIPSINWAEQQGDHQEILIYTNSPENNQSEPNKNQVKIQGNTDFINQNYNDQYNFEKLYTHASQDEPSNKIQNQIQLQRYSQQNDYECKNKTLDNQQLQLSLDQFNNSKETVKTKNTNKSQNLNKQSLIPIEYSVLLGHKDEPIILNQENNQKFAQNNKLQGHTSRKSKQIFLGGQKRLEKYKKFDQMEQSLNRSRESYENKKVLSQNSVELEGKSVDYGQKQQENQNFTGENFNDQDQKQRQQYLNGEKNVDQNEDEIQNDNNSIQEECSQDFQDQIDKEIEQQQILQQNRAQKFRNYKQPTKSQYYQEDEESFYNLKAQPYKPQNNIIKDNNSQNDNYNDQNNIQNKQQIENHEINIRTSDILLPYSLIKEYPSDQEVSQINERDQNKWSKNNKGLKQSIYQQQSESLYSRTFNSDSQADFDQFGTQMRNQQNQNLNRYDNQYLSQNSSKQNFQESEQQRNYIQNIKHIEYVYQPLVEKNEKYKKKVGINLKPSLSKSIDNQYIKQTDLQSIRFQSMQNRGQVFRSLSTQQNQSNQFKDSLDNFQNSHVQYNPQKKNLNTSINQQNSNIPTMINDTILETINLSHDNNTTINYDMSTIDNKNNQQRSLIQSCGFQRKRVLIRRDFEY</sequence>
<dbReference type="InParanoid" id="A0A0V0R4B1"/>
<evidence type="ECO:0000313" key="2">
    <source>
        <dbReference type="EMBL" id="KRX09316.1"/>
    </source>
</evidence>
<dbReference type="AlphaFoldDB" id="A0A0V0R4B1"/>
<feature type="region of interest" description="Disordered" evidence="1">
    <location>
        <begin position="1"/>
        <end position="21"/>
    </location>
</feature>
<evidence type="ECO:0000313" key="3">
    <source>
        <dbReference type="Proteomes" id="UP000054937"/>
    </source>
</evidence>
<feature type="region of interest" description="Disordered" evidence="1">
    <location>
        <begin position="659"/>
        <end position="680"/>
    </location>
</feature>
<protein>
    <submittedName>
        <fullName evidence="2">Uncharacterized protein</fullName>
    </submittedName>
</protein>
<evidence type="ECO:0000256" key="1">
    <source>
        <dbReference type="SAM" id="MobiDB-lite"/>
    </source>
</evidence>
<dbReference type="Proteomes" id="UP000054937">
    <property type="component" value="Unassembled WGS sequence"/>
</dbReference>
<dbReference type="EMBL" id="LDAU01000053">
    <property type="protein sequence ID" value="KRX09316.1"/>
    <property type="molecule type" value="Genomic_DNA"/>
</dbReference>
<proteinExistence type="predicted"/>